<evidence type="ECO:0000313" key="2">
    <source>
        <dbReference type="EMBL" id="MUM77601.1"/>
    </source>
</evidence>
<evidence type="ECO:0008006" key="4">
    <source>
        <dbReference type="Google" id="ProtNLM"/>
    </source>
</evidence>
<organism evidence="2 3">
    <name type="scientific">Pseudodesulfovibrio alkaliphilus</name>
    <dbReference type="NCBI Taxonomy" id="2661613"/>
    <lineage>
        <taxon>Bacteria</taxon>
        <taxon>Pseudomonadati</taxon>
        <taxon>Thermodesulfobacteriota</taxon>
        <taxon>Desulfovibrionia</taxon>
        <taxon>Desulfovibrionales</taxon>
        <taxon>Desulfovibrionaceae</taxon>
    </lineage>
</organism>
<evidence type="ECO:0000256" key="1">
    <source>
        <dbReference type="SAM" id="SignalP"/>
    </source>
</evidence>
<accession>A0A7K1KNY3</accession>
<feature type="chain" id="PRO_5029815956" description="DUF5666 domain-containing protein" evidence="1">
    <location>
        <begin position="25"/>
        <end position="111"/>
    </location>
</feature>
<name>A0A7K1KNY3_9BACT</name>
<feature type="signal peptide" evidence="1">
    <location>
        <begin position="1"/>
        <end position="24"/>
    </location>
</feature>
<proteinExistence type="predicted"/>
<protein>
    <recommendedName>
        <fullName evidence="4">DUF5666 domain-containing protein</fullName>
    </recommendedName>
</protein>
<dbReference type="AlphaFoldDB" id="A0A7K1KNY3"/>
<comment type="caution">
    <text evidence="2">The sequence shown here is derived from an EMBL/GenBank/DDBJ whole genome shotgun (WGS) entry which is preliminary data.</text>
</comment>
<sequence length="111" mass="12073">MRNIKTILLTAALLVLLASASAWAASVAQGACVSYDETTNILVIDEYDLNFSPEFRYGQPTGVLTEFDTSTAKIGMRIEVGDVIRLSYNPVGDKNVALKIMNVSKQDLMGK</sequence>
<dbReference type="Proteomes" id="UP000461162">
    <property type="component" value="Unassembled WGS sequence"/>
</dbReference>
<reference evidence="2 3" key="1">
    <citation type="submission" date="2019-11" db="EMBL/GenBank/DDBJ databases">
        <title>Pseudodesulfovibrio alkaliphilus, sp. nov., an alkaliphilic sulfate-reducing bacteria from mud volcano of Taman peninsula, Russia.</title>
        <authorList>
            <person name="Frolova A."/>
            <person name="Merkel A.Y."/>
            <person name="Slobodkin A.I."/>
        </authorList>
    </citation>
    <scope>NUCLEOTIDE SEQUENCE [LARGE SCALE GENOMIC DNA]</scope>
    <source>
        <strain evidence="2 3">F-1</strain>
    </source>
</reference>
<evidence type="ECO:0000313" key="3">
    <source>
        <dbReference type="Proteomes" id="UP000461162"/>
    </source>
</evidence>
<dbReference type="RefSeq" id="WP_155933890.1">
    <property type="nucleotide sequence ID" value="NZ_WODC01000004.1"/>
</dbReference>
<keyword evidence="3" id="KW-1185">Reference proteome</keyword>
<keyword evidence="1" id="KW-0732">Signal</keyword>
<gene>
    <name evidence="2" type="ORF">GKC30_08150</name>
</gene>
<dbReference type="EMBL" id="WODC01000004">
    <property type="protein sequence ID" value="MUM77601.1"/>
    <property type="molecule type" value="Genomic_DNA"/>
</dbReference>